<dbReference type="EnsemblMetazoa" id="XM_019993658.1">
    <property type="protein sequence ID" value="XP_019849217.1"/>
    <property type="gene ID" value="LOC100636108"/>
</dbReference>
<dbReference type="EnsemblMetazoa" id="Aqu2.1.38467_001">
    <property type="protein sequence ID" value="Aqu2.1.38467_001"/>
    <property type="gene ID" value="Aqu2.1.38467"/>
</dbReference>
<sequence length="453" mass="52284">MSEGRLVKMEVDYSATVDEVLPECQELAKAGEVKKAFEKLLSVEKKTRMSGDALSTGRVLKTIVQLCFDLRDWDSLNEHIVLLSKRRAQLKTAVAAMVEEACKLVDQTPDKDTKLKLISTLRTVTEGKIYVEVPRARLTMELAKMTESDGDISKAADILQELQVETYGSMEREEKVLFVIEQMRLCLAKKDYIRAQIISKKVSTKFFLGDTETIQDLKLRYYHLMIQMCQHSKSYLDICRHYRSIFDTPKVQAEEQAWKEALKNSVLYVLLAPHNNEQSDLLHRIYEEKKLSMIPLYKTLMECFRRQELLNWSMFQASYTAVLREGLPEEPATGVFAVGTEEGDMHWKDFEKKLIEHNLCVLAKYYTRISLSRLSQLLLLNEQESEVYISDLVTKKTIYARIDRPAGVVSFSQTQDPSEILNEWSTNLSNLMTLVSKTTHLINKEEMVHRLVK</sequence>
<name>A0A1X7VG44_AMPQE</name>
<dbReference type="AlphaFoldDB" id="A0A1X7VG44"/>
<reference evidence="5" key="1">
    <citation type="journal article" date="2010" name="Nature">
        <title>The Amphimedon queenslandica genome and the evolution of animal complexity.</title>
        <authorList>
            <person name="Srivastava M."/>
            <person name="Simakov O."/>
            <person name="Chapman J."/>
            <person name="Fahey B."/>
            <person name="Gauthier M.E."/>
            <person name="Mitros T."/>
            <person name="Richards G.S."/>
            <person name="Conaco C."/>
            <person name="Dacre M."/>
            <person name="Hellsten U."/>
            <person name="Larroux C."/>
            <person name="Putnam N.H."/>
            <person name="Stanke M."/>
            <person name="Adamska M."/>
            <person name="Darling A."/>
            <person name="Degnan S.M."/>
            <person name="Oakley T.H."/>
            <person name="Plachetzki D.C."/>
            <person name="Zhai Y."/>
            <person name="Adamski M."/>
            <person name="Calcino A."/>
            <person name="Cummins S.F."/>
            <person name="Goodstein D.M."/>
            <person name="Harris C."/>
            <person name="Jackson D.J."/>
            <person name="Leys S.P."/>
            <person name="Shu S."/>
            <person name="Woodcroft B.J."/>
            <person name="Vervoort M."/>
            <person name="Kosik K.S."/>
            <person name="Manning G."/>
            <person name="Degnan B.M."/>
            <person name="Rokhsar D.S."/>
        </authorList>
    </citation>
    <scope>NUCLEOTIDE SEQUENCE [LARGE SCALE GENOMIC DNA]</scope>
</reference>
<dbReference type="KEGG" id="aqu:100636108"/>
<keyword evidence="2" id="KW-0647">Proteasome</keyword>
<dbReference type="InterPro" id="IPR036388">
    <property type="entry name" value="WH-like_DNA-bd_sf"/>
</dbReference>
<accession>A0A1X7VG44</accession>
<dbReference type="InParanoid" id="A0A1X7VG44"/>
<feature type="domain" description="PCI" evidence="3">
    <location>
        <begin position="234"/>
        <end position="416"/>
    </location>
</feature>
<dbReference type="PROSITE" id="PS50250">
    <property type="entry name" value="PCI"/>
    <property type="match status" value="1"/>
</dbReference>
<proteinExistence type="inferred from homology"/>
<dbReference type="OrthoDB" id="268763at2759"/>
<evidence type="ECO:0000259" key="3">
    <source>
        <dbReference type="PROSITE" id="PS50250"/>
    </source>
</evidence>
<dbReference type="STRING" id="400682.A0A1X7VG44"/>
<dbReference type="GO" id="GO:0005737">
    <property type="term" value="C:cytoplasm"/>
    <property type="evidence" value="ECO:0007669"/>
    <property type="project" value="TreeGrafter"/>
</dbReference>
<keyword evidence="5" id="KW-1185">Reference proteome</keyword>
<dbReference type="InterPro" id="IPR040896">
    <property type="entry name" value="RPN5_C"/>
</dbReference>
<dbReference type="GO" id="GO:0005634">
    <property type="term" value="C:nucleus"/>
    <property type="evidence" value="ECO:0007669"/>
    <property type="project" value="UniProtKB-ARBA"/>
</dbReference>
<organism evidence="4">
    <name type="scientific">Amphimedon queenslandica</name>
    <name type="common">Sponge</name>
    <dbReference type="NCBI Taxonomy" id="400682"/>
    <lineage>
        <taxon>Eukaryota</taxon>
        <taxon>Metazoa</taxon>
        <taxon>Porifera</taxon>
        <taxon>Demospongiae</taxon>
        <taxon>Heteroscleromorpha</taxon>
        <taxon>Haplosclerida</taxon>
        <taxon>Niphatidae</taxon>
        <taxon>Amphimedon</taxon>
    </lineage>
</organism>
<dbReference type="Pfam" id="PF01399">
    <property type="entry name" value="PCI"/>
    <property type="match status" value="1"/>
</dbReference>
<dbReference type="PANTHER" id="PTHR10855:SF1">
    <property type="entry name" value="26S PROTEASOME NON-ATPASE REGULATORY SUBUNIT 12"/>
    <property type="match status" value="1"/>
</dbReference>
<dbReference type="SMART" id="SM00088">
    <property type="entry name" value="PINT"/>
    <property type="match status" value="1"/>
</dbReference>
<reference evidence="4" key="2">
    <citation type="submission" date="2017-05" db="UniProtKB">
        <authorList>
            <consortium name="EnsemblMetazoa"/>
        </authorList>
    </citation>
    <scope>IDENTIFICATION</scope>
</reference>
<dbReference type="InterPro" id="IPR000717">
    <property type="entry name" value="PCI_dom"/>
</dbReference>
<dbReference type="GO" id="GO:0008541">
    <property type="term" value="C:proteasome regulatory particle, lid subcomplex"/>
    <property type="evidence" value="ECO:0007669"/>
    <property type="project" value="TreeGrafter"/>
</dbReference>
<dbReference type="InterPro" id="IPR040134">
    <property type="entry name" value="PSMD12/CSN4"/>
</dbReference>
<evidence type="ECO:0000313" key="4">
    <source>
        <dbReference type="EnsemblMetazoa" id="Aqu2.1.38467_001"/>
    </source>
</evidence>
<dbReference type="FunCoup" id="A0A1X7VG44">
    <property type="interactions" value="994"/>
</dbReference>
<dbReference type="Pfam" id="PF22241">
    <property type="entry name" value="PSMD12-CSN4_N"/>
    <property type="match status" value="1"/>
</dbReference>
<gene>
    <name evidence="4" type="primary">100636108</name>
</gene>
<dbReference type="InterPro" id="IPR054559">
    <property type="entry name" value="PSMD12-CSN4-like_N"/>
</dbReference>
<dbReference type="InterPro" id="IPR036390">
    <property type="entry name" value="WH_DNA-bd_sf"/>
</dbReference>
<evidence type="ECO:0000256" key="1">
    <source>
        <dbReference type="ARBA" id="ARBA00006397"/>
    </source>
</evidence>
<dbReference type="PANTHER" id="PTHR10855">
    <property type="entry name" value="26S PROTEASOME NON-ATPASE REGULATORY SUBUNIT 12/COP9 SIGNALOSOME COMPLEX SUBUNIT 4"/>
    <property type="match status" value="1"/>
</dbReference>
<dbReference type="FunFam" id="1.10.10.10:FF:000070">
    <property type="entry name" value="26S proteasome non-ATPase regulatory subunit 12"/>
    <property type="match status" value="1"/>
</dbReference>
<evidence type="ECO:0000313" key="5">
    <source>
        <dbReference type="Proteomes" id="UP000007879"/>
    </source>
</evidence>
<dbReference type="SUPFAM" id="SSF46785">
    <property type="entry name" value="Winged helix' DNA-binding domain"/>
    <property type="match status" value="1"/>
</dbReference>
<dbReference type="eggNOG" id="KOG1498">
    <property type="taxonomic scope" value="Eukaryota"/>
</dbReference>
<dbReference type="Proteomes" id="UP000007879">
    <property type="component" value="Unassembled WGS sequence"/>
</dbReference>
<comment type="similarity">
    <text evidence="1">Belongs to the proteasome subunit p55 family.</text>
</comment>
<dbReference type="Pfam" id="PF18098">
    <property type="entry name" value="RPN5_C"/>
    <property type="match status" value="1"/>
</dbReference>
<dbReference type="Gene3D" id="1.10.10.10">
    <property type="entry name" value="Winged helix-like DNA-binding domain superfamily/Winged helix DNA-binding domain"/>
    <property type="match status" value="1"/>
</dbReference>
<evidence type="ECO:0000256" key="2">
    <source>
        <dbReference type="ARBA" id="ARBA00022942"/>
    </source>
</evidence>
<protein>
    <recommendedName>
        <fullName evidence="3">PCI domain-containing protein</fullName>
    </recommendedName>
</protein>